<dbReference type="AlphaFoldDB" id="A0A3R9LTM8"/>
<evidence type="ECO:0008006" key="4">
    <source>
        <dbReference type="Google" id="ProtNLM"/>
    </source>
</evidence>
<dbReference type="Proteomes" id="UP000275331">
    <property type="component" value="Unassembled WGS sequence"/>
</dbReference>
<name>A0A3R9LTM8_9ENTR</name>
<organism evidence="2 3">
    <name type="scientific">Atlantibacter subterraneus</name>
    <dbReference type="NCBI Taxonomy" id="255519"/>
    <lineage>
        <taxon>Bacteria</taxon>
        <taxon>Pseudomonadati</taxon>
        <taxon>Pseudomonadota</taxon>
        <taxon>Gammaproteobacteria</taxon>
        <taxon>Enterobacterales</taxon>
        <taxon>Enterobacteriaceae</taxon>
        <taxon>Atlantibacter</taxon>
    </lineage>
</organism>
<feature type="chain" id="PRO_5018697754" description="Lipoprotein" evidence="1">
    <location>
        <begin position="20"/>
        <end position="140"/>
    </location>
</feature>
<dbReference type="RefSeq" id="WP_125292249.1">
    <property type="nucleotide sequence ID" value="NZ_DAMAJB010000018.1"/>
</dbReference>
<comment type="caution">
    <text evidence="2">The sequence shown here is derived from an EMBL/GenBank/DDBJ whole genome shotgun (WGS) entry which is preliminary data.</text>
</comment>
<dbReference type="OrthoDB" id="9154618at2"/>
<sequence>MKKILFAAALFGLVGCATEAVLPSQAKQAPPERLLKYQNKTPDSDSTLIVVRDKGYLGSGCYTGVYLNNEKSAILNPGEKATFKLKAGEWSVAIKGEGKLCISDAIPAGSYVQLKTGETKAVRLFADPSGNVDVKPLPLE</sequence>
<feature type="signal peptide" evidence="1">
    <location>
        <begin position="1"/>
        <end position="19"/>
    </location>
</feature>
<dbReference type="EMBL" id="RHXB01000001">
    <property type="protein sequence ID" value="RSE29201.1"/>
    <property type="molecule type" value="Genomic_DNA"/>
</dbReference>
<proteinExistence type="predicted"/>
<gene>
    <name evidence="2" type="ORF">EGT71_01390</name>
</gene>
<evidence type="ECO:0000256" key="1">
    <source>
        <dbReference type="SAM" id="SignalP"/>
    </source>
</evidence>
<evidence type="ECO:0000313" key="3">
    <source>
        <dbReference type="Proteomes" id="UP000275331"/>
    </source>
</evidence>
<dbReference type="PROSITE" id="PS51257">
    <property type="entry name" value="PROKAR_LIPOPROTEIN"/>
    <property type="match status" value="1"/>
</dbReference>
<accession>A0A3R9LTM8</accession>
<keyword evidence="1" id="KW-0732">Signal</keyword>
<evidence type="ECO:0000313" key="2">
    <source>
        <dbReference type="EMBL" id="RSE29201.1"/>
    </source>
</evidence>
<reference evidence="2 3" key="1">
    <citation type="submission" date="2018-10" db="EMBL/GenBank/DDBJ databases">
        <title>Transmission dynamics of multidrug resistant bacteria on intensive care unit surfaces.</title>
        <authorList>
            <person name="D'Souza A.W."/>
            <person name="Potter R.F."/>
            <person name="Wallace M."/>
            <person name="Shupe A."/>
            <person name="Patel S."/>
            <person name="Sun S."/>
            <person name="Gul D."/>
            <person name="Kwon J.H."/>
            <person name="Andleeb S."/>
            <person name="Burnham C.-A.D."/>
            <person name="Dantas G."/>
        </authorList>
    </citation>
    <scope>NUCLEOTIDE SEQUENCE [LARGE SCALE GENOMIC DNA]</scope>
    <source>
        <strain evidence="2 3">AS_373</strain>
    </source>
</reference>
<protein>
    <recommendedName>
        <fullName evidence="4">Lipoprotein</fullName>
    </recommendedName>
</protein>